<evidence type="ECO:0000313" key="1">
    <source>
        <dbReference type="EMBL" id="AUT64870.1"/>
    </source>
</evidence>
<protein>
    <submittedName>
        <fullName evidence="1">Nucleotidyl transferase AbiEii/AbiGii toxin family protein</fullName>
    </submittedName>
</protein>
<dbReference type="GO" id="GO:0016740">
    <property type="term" value="F:transferase activity"/>
    <property type="evidence" value="ECO:0007669"/>
    <property type="project" value="UniProtKB-KW"/>
</dbReference>
<dbReference type="InterPro" id="IPR014942">
    <property type="entry name" value="AbiEii"/>
</dbReference>
<dbReference type="KEGG" id="pter:C2L65_35190"/>
<dbReference type="Pfam" id="PF08843">
    <property type="entry name" value="AbiEii"/>
    <property type="match status" value="1"/>
</dbReference>
<name>A0A2I8EZE3_9BURK</name>
<dbReference type="OrthoDB" id="9780929at2"/>
<accession>A0A2I8EZE3</accession>
<gene>
    <name evidence="1" type="ORF">C2L65_35190</name>
</gene>
<proteinExistence type="predicted"/>
<dbReference type="Proteomes" id="UP000243502">
    <property type="component" value="Chromosome 3"/>
</dbReference>
<organism evidence="1 2">
    <name type="scientific">Paraburkholderia terrae</name>
    <dbReference type="NCBI Taxonomy" id="311230"/>
    <lineage>
        <taxon>Bacteria</taxon>
        <taxon>Pseudomonadati</taxon>
        <taxon>Pseudomonadota</taxon>
        <taxon>Betaproteobacteria</taxon>
        <taxon>Burkholderiales</taxon>
        <taxon>Burkholderiaceae</taxon>
        <taxon>Paraburkholderia</taxon>
    </lineage>
</organism>
<dbReference type="RefSeq" id="WP_042309764.1">
    <property type="nucleotide sequence ID" value="NZ_CP026113.1"/>
</dbReference>
<dbReference type="Gene3D" id="3.10.450.620">
    <property type="entry name" value="JHP933, nucleotidyltransferase-like core domain"/>
    <property type="match status" value="1"/>
</dbReference>
<sequence length="357" mass="40397">MRKITDEWKSDIEDASTAELLANLPAAVAEKDVHITDVLRELSQISVSHVAHRQNHKKGDRDPARIEVKTHLVFAGGTCLSKAHGLIERMSEDIDIKIVLDDVPEGYALPGGRTDRARLGDIHKQVLQRLEAAGFTLTVVEDRNNPFSLDERRYHQLAVDYEPHFPDIAGVLRPQLKVELIHRPPKLATEMLEMSYMLDRLVGRETDKPIQMLCISVAETLGEKVLSLLRRCAWQWDGHQRGKFDTALVRHVYDVWRINESMPETVQAATTVFRALVEKDALEFKGQNPEFDKDPYSVLRRALERAKTDAGLRQNFEQRLLPLLFAESKPDFEACFSTFATVAQTLLDAAQSARGDA</sequence>
<dbReference type="EMBL" id="CP026113">
    <property type="protein sequence ID" value="AUT64870.1"/>
    <property type="molecule type" value="Genomic_DNA"/>
</dbReference>
<reference evidence="1 2" key="1">
    <citation type="submission" date="2018-01" db="EMBL/GenBank/DDBJ databases">
        <title>Species boundaries and ecological features among Paraburkholderia terrae DSMZ17804T, P. hospita DSMZ17164T and P. caribensis DSMZ13236T.</title>
        <authorList>
            <person name="Pratama A.A."/>
        </authorList>
    </citation>
    <scope>NUCLEOTIDE SEQUENCE [LARGE SCALE GENOMIC DNA]</scope>
    <source>
        <strain evidence="1 2">DSM 17804</strain>
    </source>
</reference>
<keyword evidence="1" id="KW-0808">Transferase</keyword>
<dbReference type="AlphaFoldDB" id="A0A2I8EZE3"/>
<evidence type="ECO:0000313" key="2">
    <source>
        <dbReference type="Proteomes" id="UP000243502"/>
    </source>
</evidence>